<dbReference type="KEGG" id="mbas:ALGA_3216"/>
<dbReference type="Proteomes" id="UP000218267">
    <property type="component" value="Chromosome"/>
</dbReference>
<organism evidence="1 2">
    <name type="scientific">Labilibaculum antarcticum</name>
    <dbReference type="NCBI Taxonomy" id="1717717"/>
    <lineage>
        <taxon>Bacteria</taxon>
        <taxon>Pseudomonadati</taxon>
        <taxon>Bacteroidota</taxon>
        <taxon>Bacteroidia</taxon>
        <taxon>Marinilabiliales</taxon>
        <taxon>Marinifilaceae</taxon>
        <taxon>Labilibaculum</taxon>
    </lineage>
</organism>
<evidence type="ECO:0000313" key="2">
    <source>
        <dbReference type="Proteomes" id="UP000218267"/>
    </source>
</evidence>
<dbReference type="EMBL" id="AP018042">
    <property type="protein sequence ID" value="BAX81516.1"/>
    <property type="molecule type" value="Genomic_DNA"/>
</dbReference>
<proteinExistence type="predicted"/>
<name>A0A1Y1CM78_9BACT</name>
<sequence>MHYSVILDDNFEVQSNYQNSIFETSKLITTKNTELNSIKIRYNVKTDVMECKIGTQHSVIKSPEKLKEITINGECYEYKKYLVKKDTTSGYLQKLYGGGQKIYARYYILSTKSKLDFKKPKSYYLVQTKGEIPRKLNSANHLISKYFKSFLKEAKKFERNNQLDLNRPQDFKRLLAYLDHLSIDAVASR</sequence>
<dbReference type="AlphaFoldDB" id="A0A1Y1CM78"/>
<gene>
    <name evidence="1" type="ORF">ALGA_3216</name>
</gene>
<accession>A0A1Y1CM78</accession>
<protein>
    <submittedName>
        <fullName evidence="1">Uncharacterized protein</fullName>
    </submittedName>
</protein>
<reference evidence="1 2" key="1">
    <citation type="journal article" date="2018" name="Mar. Genomics">
        <title>Complete genome sequence of Marinifilaceae bacterium strain SPP2, isolated from the Antarctic marine sediment.</title>
        <authorList>
            <person name="Watanabe M."/>
            <person name="Kojima H."/>
            <person name="Fukui M."/>
        </authorList>
    </citation>
    <scope>NUCLEOTIDE SEQUENCE [LARGE SCALE GENOMIC DNA]</scope>
    <source>
        <strain evidence="1 2">SPP2</strain>
    </source>
</reference>
<evidence type="ECO:0000313" key="1">
    <source>
        <dbReference type="EMBL" id="BAX81516.1"/>
    </source>
</evidence>
<keyword evidence="2" id="KW-1185">Reference proteome</keyword>
<reference evidence="2" key="2">
    <citation type="journal article" date="2020" name="Antonie Van Leeuwenhoek">
        <title>Labilibaculum antarcticum sp. nov., a novel facultative anaerobic, psychrotorelant bacterium isolated from marine sediment of Antarctica.</title>
        <authorList>
            <person name="Watanabe M."/>
            <person name="Kojima H."/>
            <person name="Fukui M."/>
        </authorList>
    </citation>
    <scope>NUCLEOTIDE SEQUENCE [LARGE SCALE GENOMIC DNA]</scope>
    <source>
        <strain evidence="2">SPP2</strain>
    </source>
</reference>